<accession>A0A931G8D1</accession>
<reference evidence="3" key="1">
    <citation type="submission" date="2020-07" db="EMBL/GenBank/DDBJ databases">
        <title>Severe corrosion of carbon steel in oil field produced water can be linked to methanogenic archaea containing a special type of NiFe hydrogenase.</title>
        <authorList>
            <person name="Lahme S."/>
            <person name="Mand J."/>
            <person name="Longwell J."/>
            <person name="Smith R."/>
            <person name="Enning D."/>
        </authorList>
    </citation>
    <scope>NUCLEOTIDE SEQUENCE</scope>
    <source>
        <strain evidence="3">MIC098Bin6</strain>
    </source>
</reference>
<keyword evidence="2" id="KW-0472">Membrane</keyword>
<keyword evidence="2" id="KW-0812">Transmembrane</keyword>
<dbReference type="AlphaFoldDB" id="A0A931G8D1"/>
<dbReference type="EMBL" id="JACCQK010000229">
    <property type="protein sequence ID" value="MBG0779175.1"/>
    <property type="molecule type" value="Genomic_DNA"/>
</dbReference>
<sequence>MKTIKFLILLIILGLAGLLIYQNIDYFTSKEMLTLNLKFTGWTAPELPNWAFWGICLGLGLLITGIKGLGTAFGLGREIKKKDKQISELTALNTDLQARLDVFLHDPYIKKGLSDTKEPETDLPAPPEPTQSDDPDPAPSTPKE</sequence>
<keyword evidence="2" id="KW-1133">Transmembrane helix</keyword>
<feature type="transmembrane region" description="Helical" evidence="2">
    <location>
        <begin position="50"/>
        <end position="75"/>
    </location>
</feature>
<dbReference type="Proteomes" id="UP000706172">
    <property type="component" value="Unassembled WGS sequence"/>
</dbReference>
<evidence type="ECO:0000313" key="3">
    <source>
        <dbReference type="EMBL" id="MBG0779175.1"/>
    </source>
</evidence>
<evidence type="ECO:0000256" key="2">
    <source>
        <dbReference type="SAM" id="Phobius"/>
    </source>
</evidence>
<feature type="transmembrane region" description="Helical" evidence="2">
    <location>
        <begin position="7"/>
        <end position="24"/>
    </location>
</feature>
<gene>
    <name evidence="3" type="ORF">H0S81_04540</name>
</gene>
<proteinExistence type="predicted"/>
<organism evidence="3 4">
    <name type="scientific">Desulfotignum balticum</name>
    <dbReference type="NCBI Taxonomy" id="115781"/>
    <lineage>
        <taxon>Bacteria</taxon>
        <taxon>Pseudomonadati</taxon>
        <taxon>Thermodesulfobacteriota</taxon>
        <taxon>Desulfobacteria</taxon>
        <taxon>Desulfobacterales</taxon>
        <taxon>Desulfobacteraceae</taxon>
        <taxon>Desulfotignum</taxon>
    </lineage>
</organism>
<comment type="caution">
    <text evidence="3">The sequence shown here is derived from an EMBL/GenBank/DDBJ whole genome shotgun (WGS) entry which is preliminary data.</text>
</comment>
<name>A0A931G8D1_9BACT</name>
<evidence type="ECO:0000256" key="1">
    <source>
        <dbReference type="SAM" id="MobiDB-lite"/>
    </source>
</evidence>
<feature type="region of interest" description="Disordered" evidence="1">
    <location>
        <begin position="112"/>
        <end position="144"/>
    </location>
</feature>
<protein>
    <submittedName>
        <fullName evidence="3">LapA family protein</fullName>
    </submittedName>
</protein>
<evidence type="ECO:0000313" key="4">
    <source>
        <dbReference type="Proteomes" id="UP000706172"/>
    </source>
</evidence>